<comment type="caution">
    <text evidence="1">The sequence shown here is derived from an EMBL/GenBank/DDBJ whole genome shotgun (WGS) entry which is preliminary data.</text>
</comment>
<name>A0A2K3KRX2_TRIPR</name>
<dbReference type="AlphaFoldDB" id="A0A2K3KRX2"/>
<reference evidence="1 2" key="2">
    <citation type="journal article" date="2017" name="Front. Plant Sci.">
        <title>Gene Classification and Mining of Molecular Markers Useful in Red Clover (Trifolium pratense) Breeding.</title>
        <authorList>
            <person name="Istvanek J."/>
            <person name="Dluhosova J."/>
            <person name="Dluhos P."/>
            <person name="Patkova L."/>
            <person name="Nedelnik J."/>
            <person name="Repkova J."/>
        </authorList>
    </citation>
    <scope>NUCLEOTIDE SEQUENCE [LARGE SCALE GENOMIC DNA]</scope>
    <source>
        <strain evidence="2">cv. Tatra</strain>
        <tissue evidence="1">Young leaves</tissue>
    </source>
</reference>
<gene>
    <name evidence="1" type="ORF">L195_g064254</name>
</gene>
<reference evidence="1 2" key="1">
    <citation type="journal article" date="2014" name="Am. J. Bot.">
        <title>Genome assembly and annotation for red clover (Trifolium pratense; Fabaceae).</title>
        <authorList>
            <person name="Istvanek J."/>
            <person name="Jaros M."/>
            <person name="Krenek A."/>
            <person name="Repkova J."/>
        </authorList>
    </citation>
    <scope>NUCLEOTIDE SEQUENCE [LARGE SCALE GENOMIC DNA]</scope>
    <source>
        <strain evidence="2">cv. Tatra</strain>
        <tissue evidence="1">Young leaves</tissue>
    </source>
</reference>
<sequence>EHPLACGSSSTETPYTLSNGEKRQYAVRAVYWGS</sequence>
<evidence type="ECO:0000313" key="1">
    <source>
        <dbReference type="EMBL" id="PNX69038.1"/>
    </source>
</evidence>
<dbReference type="EMBL" id="ASHM01240180">
    <property type="protein sequence ID" value="PNX69038.1"/>
    <property type="molecule type" value="Genomic_DNA"/>
</dbReference>
<feature type="non-terminal residue" evidence="1">
    <location>
        <position position="1"/>
    </location>
</feature>
<evidence type="ECO:0000313" key="2">
    <source>
        <dbReference type="Proteomes" id="UP000236291"/>
    </source>
</evidence>
<dbReference type="Proteomes" id="UP000236291">
    <property type="component" value="Unassembled WGS sequence"/>
</dbReference>
<organism evidence="1 2">
    <name type="scientific">Trifolium pratense</name>
    <name type="common">Red clover</name>
    <dbReference type="NCBI Taxonomy" id="57577"/>
    <lineage>
        <taxon>Eukaryota</taxon>
        <taxon>Viridiplantae</taxon>
        <taxon>Streptophyta</taxon>
        <taxon>Embryophyta</taxon>
        <taxon>Tracheophyta</taxon>
        <taxon>Spermatophyta</taxon>
        <taxon>Magnoliopsida</taxon>
        <taxon>eudicotyledons</taxon>
        <taxon>Gunneridae</taxon>
        <taxon>Pentapetalae</taxon>
        <taxon>rosids</taxon>
        <taxon>fabids</taxon>
        <taxon>Fabales</taxon>
        <taxon>Fabaceae</taxon>
        <taxon>Papilionoideae</taxon>
        <taxon>50 kb inversion clade</taxon>
        <taxon>NPAAA clade</taxon>
        <taxon>Hologalegina</taxon>
        <taxon>IRL clade</taxon>
        <taxon>Trifolieae</taxon>
        <taxon>Trifolium</taxon>
    </lineage>
</organism>
<accession>A0A2K3KRX2</accession>
<protein>
    <submittedName>
        <fullName evidence="1">Uncharacterized protein</fullName>
    </submittedName>
</protein>
<proteinExistence type="predicted"/>